<dbReference type="EMBL" id="NTRC01000012">
    <property type="protein sequence ID" value="PFD20481.1"/>
    <property type="molecule type" value="Genomic_DNA"/>
</dbReference>
<proteinExistence type="predicted"/>
<organism evidence="1 2">
    <name type="scientific">Bacillus cereus</name>
    <dbReference type="NCBI Taxonomy" id="1396"/>
    <lineage>
        <taxon>Bacteria</taxon>
        <taxon>Bacillati</taxon>
        <taxon>Bacillota</taxon>
        <taxon>Bacilli</taxon>
        <taxon>Bacillales</taxon>
        <taxon>Bacillaceae</taxon>
        <taxon>Bacillus</taxon>
        <taxon>Bacillus cereus group</taxon>
    </lineage>
</organism>
<name>A0A9X6Z8I2_BACCE</name>
<gene>
    <name evidence="1" type="ORF">CN263_17250</name>
</gene>
<protein>
    <submittedName>
        <fullName evidence="1">Uncharacterized protein</fullName>
    </submittedName>
</protein>
<evidence type="ECO:0000313" key="1">
    <source>
        <dbReference type="EMBL" id="PFD20481.1"/>
    </source>
</evidence>
<comment type="caution">
    <text evidence="1">The sequence shown here is derived from an EMBL/GenBank/DDBJ whole genome shotgun (WGS) entry which is preliminary data.</text>
</comment>
<sequence length="69" mass="8251">MILTNAEKLSITNLETDENLKIEDESRGMYWFEVEMVRHTEYRVSKWAIMCQAVEYFPTADEVISFIER</sequence>
<dbReference type="Proteomes" id="UP000219743">
    <property type="component" value="Unassembled WGS sequence"/>
</dbReference>
<evidence type="ECO:0000313" key="2">
    <source>
        <dbReference type="Proteomes" id="UP000219743"/>
    </source>
</evidence>
<reference evidence="1 2" key="1">
    <citation type="submission" date="2017-09" db="EMBL/GenBank/DDBJ databases">
        <title>Large-scale bioinformatics analysis of Bacillus genomes uncovers conserved roles of natural products in bacterial physiology.</title>
        <authorList>
            <consortium name="Agbiome Team Llc"/>
            <person name="Bleich R.M."/>
            <person name="Kirk G.J."/>
            <person name="Santa Maria K.C."/>
            <person name="Allen S.E."/>
            <person name="Farag S."/>
            <person name="Shank E.A."/>
            <person name="Bowers A."/>
        </authorList>
    </citation>
    <scope>NUCLEOTIDE SEQUENCE [LARGE SCALE GENOMIC DNA]</scope>
    <source>
        <strain evidence="1 2">AFS024404</strain>
    </source>
</reference>
<accession>A0A9X6Z8I2</accession>
<dbReference type="AlphaFoldDB" id="A0A9X6Z8I2"/>